<protein>
    <submittedName>
        <fullName evidence="2">CheW-like protein</fullName>
    </submittedName>
</protein>
<dbReference type="AlphaFoldDB" id="A0A4Q7P3M9"/>
<feature type="domain" description="CheW-like" evidence="1">
    <location>
        <begin position="37"/>
        <end position="127"/>
    </location>
</feature>
<accession>A0A4Q7P3M9</accession>
<dbReference type="Pfam" id="PF01584">
    <property type="entry name" value="CheW"/>
    <property type="match status" value="1"/>
</dbReference>
<evidence type="ECO:0000259" key="1">
    <source>
        <dbReference type="Pfam" id="PF01584"/>
    </source>
</evidence>
<dbReference type="EMBL" id="SGXF01000005">
    <property type="protein sequence ID" value="RZS94020.1"/>
    <property type="molecule type" value="Genomic_DNA"/>
</dbReference>
<comment type="caution">
    <text evidence="2">The sequence shown here is derived from an EMBL/GenBank/DDBJ whole genome shotgun (WGS) entry which is preliminary data.</text>
</comment>
<dbReference type="SUPFAM" id="SSF50341">
    <property type="entry name" value="CheW-like"/>
    <property type="match status" value="2"/>
</dbReference>
<reference evidence="2 3" key="1">
    <citation type="submission" date="2019-02" db="EMBL/GenBank/DDBJ databases">
        <title>Genomic Encyclopedia of Type Strains, Phase IV (KMG-IV): sequencing the most valuable type-strain genomes for metagenomic binning, comparative biology and taxonomic classification.</title>
        <authorList>
            <person name="Goeker M."/>
        </authorList>
    </citation>
    <scope>NUCLEOTIDE SEQUENCE [LARGE SCALE GENOMIC DNA]</scope>
    <source>
        <strain evidence="2 3">DSM 29486</strain>
    </source>
</reference>
<dbReference type="RefSeq" id="WP_130435660.1">
    <property type="nucleotide sequence ID" value="NZ_SGXF01000005.1"/>
</dbReference>
<name>A0A4Q7P3M9_9FIRM</name>
<keyword evidence="3" id="KW-1185">Reference proteome</keyword>
<proteinExistence type="predicted"/>
<dbReference type="GO" id="GO:0006935">
    <property type="term" value="P:chemotaxis"/>
    <property type="evidence" value="ECO:0007669"/>
    <property type="project" value="InterPro"/>
</dbReference>
<sequence length="272" mass="30107">MECRENLYLLIREDGLYYLLPVSCAEKVSQDASEDGLKVVDLSERAGDRKTDCSKKGRYCITICSQSGRLALLTEEITGIIECEEDNIFSPQMSGYSRRSRCFSRVARLEEQENQWGYILNPEGLIDGENSENDSGEMPEEFSDAGNHELAYAQAPQSCIVLTSGKRQFYVSEKILASVVLKPRIQRIPGAPEWIAGLSDYEGRPVVYYDPAGIKRESPAEEYLYGVVIHETDGSLSGIAGELLGEGGGGGEDLRPVRDGIWERNCDQADGI</sequence>
<dbReference type="OrthoDB" id="1975526at2"/>
<dbReference type="InterPro" id="IPR036061">
    <property type="entry name" value="CheW-like_dom_sf"/>
</dbReference>
<dbReference type="GO" id="GO:0007165">
    <property type="term" value="P:signal transduction"/>
    <property type="evidence" value="ECO:0007669"/>
    <property type="project" value="InterPro"/>
</dbReference>
<dbReference type="InterPro" id="IPR002545">
    <property type="entry name" value="CheW-lke_dom"/>
</dbReference>
<organism evidence="2 3">
    <name type="scientific">Cuneatibacter caecimuris</name>
    <dbReference type="NCBI Taxonomy" id="1796618"/>
    <lineage>
        <taxon>Bacteria</taxon>
        <taxon>Bacillati</taxon>
        <taxon>Bacillota</taxon>
        <taxon>Clostridia</taxon>
        <taxon>Lachnospirales</taxon>
        <taxon>Lachnospiraceae</taxon>
        <taxon>Cuneatibacter</taxon>
    </lineage>
</organism>
<evidence type="ECO:0000313" key="3">
    <source>
        <dbReference type="Proteomes" id="UP000292927"/>
    </source>
</evidence>
<dbReference type="Proteomes" id="UP000292927">
    <property type="component" value="Unassembled WGS sequence"/>
</dbReference>
<evidence type="ECO:0000313" key="2">
    <source>
        <dbReference type="EMBL" id="RZS94020.1"/>
    </source>
</evidence>
<gene>
    <name evidence="2" type="ORF">EV209_2383</name>
</gene>